<evidence type="ECO:0000256" key="4">
    <source>
        <dbReference type="ARBA" id="ARBA00023136"/>
    </source>
</evidence>
<evidence type="ECO:0000259" key="6">
    <source>
        <dbReference type="PROSITE" id="PS50850"/>
    </source>
</evidence>
<feature type="transmembrane region" description="Helical" evidence="5">
    <location>
        <begin position="334"/>
        <end position="355"/>
    </location>
</feature>
<comment type="caution">
    <text evidence="7">The sequence shown here is derived from an EMBL/GenBank/DDBJ whole genome shotgun (WGS) entry which is preliminary data.</text>
</comment>
<dbReference type="InterPro" id="IPR036259">
    <property type="entry name" value="MFS_trans_sf"/>
</dbReference>
<dbReference type="AlphaFoldDB" id="A0A6N9H5A8"/>
<keyword evidence="8" id="KW-1185">Reference proteome</keyword>
<dbReference type="SUPFAM" id="SSF103473">
    <property type="entry name" value="MFS general substrate transporter"/>
    <property type="match status" value="1"/>
</dbReference>
<organism evidence="7 8">
    <name type="scientific">Brevibacterium rongguiense</name>
    <dbReference type="NCBI Taxonomy" id="2695267"/>
    <lineage>
        <taxon>Bacteria</taxon>
        <taxon>Bacillati</taxon>
        <taxon>Actinomycetota</taxon>
        <taxon>Actinomycetes</taxon>
        <taxon>Micrococcales</taxon>
        <taxon>Brevibacteriaceae</taxon>
        <taxon>Brevibacterium</taxon>
    </lineage>
</organism>
<evidence type="ECO:0000256" key="2">
    <source>
        <dbReference type="ARBA" id="ARBA00022692"/>
    </source>
</evidence>
<dbReference type="CDD" id="cd17316">
    <property type="entry name" value="MFS_SV2_like"/>
    <property type="match status" value="1"/>
</dbReference>
<sequence>MAMSNYIEAGSIIAIATSLTMWQEKFGLTSLAVGLLAALSANAFGAAIGSAIGGPLSDRYGRKFIYTYDLLLYMVGALLAVFAVNFAILLTAFIAMGIAVGAGVTAAWTYIAEEAPDGQRAAHVGVAQLAWSIGPMVGFLLAIVVGPLGLLGSRIVFAHLFVIAFITWWVRRGLEESERWKAHRDDPNRQGYWKSVGQLFTKKRNLTALAFLIGVYGLWNTVAGQAGIFQPRVYEATGLTDPAQQNWLQVLVWGLTSLFTVIGFMKFGDRVSRRWLYFVFALIGIIAWAVLIYSPPGYFSLFAFAIGWGISSGVGAQAFYGLWTAELFATRYRASAQGFLFMLARVMVGVLSLWFPLMLESIGLHGLGTLIIALLVAALLIGTIWAPNTSGKTLEEIEEERYGTRAAIRPSLAAEALAAAAPAAGTSAARDGSPQ</sequence>
<feature type="transmembrane region" description="Helical" evidence="5">
    <location>
        <begin position="31"/>
        <end position="52"/>
    </location>
</feature>
<feature type="transmembrane region" description="Helical" evidence="5">
    <location>
        <begin position="124"/>
        <end position="145"/>
    </location>
</feature>
<feature type="transmembrane region" description="Helical" evidence="5">
    <location>
        <begin position="367"/>
        <end position="386"/>
    </location>
</feature>
<dbReference type="InterPro" id="IPR011701">
    <property type="entry name" value="MFS"/>
</dbReference>
<dbReference type="GO" id="GO:0005886">
    <property type="term" value="C:plasma membrane"/>
    <property type="evidence" value="ECO:0007669"/>
    <property type="project" value="UniProtKB-SubCell"/>
</dbReference>
<feature type="transmembrane region" description="Helical" evidence="5">
    <location>
        <begin position="64"/>
        <end position="84"/>
    </location>
</feature>
<dbReference type="PROSITE" id="PS50850">
    <property type="entry name" value="MFS"/>
    <property type="match status" value="1"/>
</dbReference>
<dbReference type="Pfam" id="PF07690">
    <property type="entry name" value="MFS_1"/>
    <property type="match status" value="1"/>
</dbReference>
<dbReference type="PANTHER" id="PTHR23508:SF10">
    <property type="entry name" value="CARBOXYLIC ACID TRANSPORTER PROTEIN HOMOLOG"/>
    <property type="match status" value="1"/>
</dbReference>
<feature type="transmembrane region" description="Helical" evidence="5">
    <location>
        <begin position="248"/>
        <end position="268"/>
    </location>
</feature>
<dbReference type="GO" id="GO:0046943">
    <property type="term" value="F:carboxylic acid transmembrane transporter activity"/>
    <property type="evidence" value="ECO:0007669"/>
    <property type="project" value="TreeGrafter"/>
</dbReference>
<keyword evidence="4 5" id="KW-0472">Membrane</keyword>
<protein>
    <submittedName>
        <fullName evidence="7">MFS transporter</fullName>
    </submittedName>
</protein>
<evidence type="ECO:0000313" key="7">
    <source>
        <dbReference type="EMBL" id="MYM19115.1"/>
    </source>
</evidence>
<feature type="transmembrane region" description="Helical" evidence="5">
    <location>
        <begin position="90"/>
        <end position="112"/>
    </location>
</feature>
<keyword evidence="3 5" id="KW-1133">Transmembrane helix</keyword>
<proteinExistence type="predicted"/>
<comment type="subcellular location">
    <subcellularLocation>
        <location evidence="1">Cell membrane</location>
        <topology evidence="1">Multi-pass membrane protein</topology>
    </subcellularLocation>
</comment>
<dbReference type="InterPro" id="IPR020846">
    <property type="entry name" value="MFS_dom"/>
</dbReference>
<feature type="transmembrane region" description="Helical" evidence="5">
    <location>
        <begin position="208"/>
        <end position="228"/>
    </location>
</feature>
<evidence type="ECO:0000313" key="8">
    <source>
        <dbReference type="Proteomes" id="UP000469215"/>
    </source>
</evidence>
<keyword evidence="2 5" id="KW-0812">Transmembrane</keyword>
<gene>
    <name evidence="7" type="ORF">GSY69_03785</name>
</gene>
<feature type="transmembrane region" description="Helical" evidence="5">
    <location>
        <begin position="299"/>
        <end position="322"/>
    </location>
</feature>
<dbReference type="PANTHER" id="PTHR23508">
    <property type="entry name" value="CARBOXYLIC ACID TRANSPORTER PROTEIN HOMOLOG"/>
    <property type="match status" value="1"/>
</dbReference>
<reference evidence="7 8" key="1">
    <citation type="submission" date="2020-01" db="EMBL/GenBank/DDBJ databases">
        <authorList>
            <person name="Deng T."/>
        </authorList>
    </citation>
    <scope>NUCLEOTIDE SEQUENCE [LARGE SCALE GENOMIC DNA]</scope>
    <source>
        <strain evidence="7 8">5221</strain>
    </source>
</reference>
<accession>A0A6N9H5A8</accession>
<dbReference type="EMBL" id="WWEQ01000010">
    <property type="protein sequence ID" value="MYM19115.1"/>
    <property type="molecule type" value="Genomic_DNA"/>
</dbReference>
<feature type="transmembrane region" description="Helical" evidence="5">
    <location>
        <begin position="151"/>
        <end position="170"/>
    </location>
</feature>
<evidence type="ECO:0000256" key="3">
    <source>
        <dbReference type="ARBA" id="ARBA00022989"/>
    </source>
</evidence>
<feature type="domain" description="Major facilitator superfamily (MFS) profile" evidence="6">
    <location>
        <begin position="1"/>
        <end position="390"/>
    </location>
</feature>
<dbReference type="Gene3D" id="1.20.1250.20">
    <property type="entry name" value="MFS general substrate transporter like domains"/>
    <property type="match status" value="2"/>
</dbReference>
<dbReference type="Proteomes" id="UP000469215">
    <property type="component" value="Unassembled WGS sequence"/>
</dbReference>
<name>A0A6N9H5A8_9MICO</name>
<feature type="transmembrane region" description="Helical" evidence="5">
    <location>
        <begin position="275"/>
        <end position="293"/>
    </location>
</feature>
<evidence type="ECO:0000256" key="5">
    <source>
        <dbReference type="SAM" id="Phobius"/>
    </source>
</evidence>
<evidence type="ECO:0000256" key="1">
    <source>
        <dbReference type="ARBA" id="ARBA00004651"/>
    </source>
</evidence>